<dbReference type="CDD" id="cd04301">
    <property type="entry name" value="NAT_SF"/>
    <property type="match status" value="1"/>
</dbReference>
<dbReference type="InterPro" id="IPR016181">
    <property type="entry name" value="Acyl_CoA_acyltransferase"/>
</dbReference>
<dbReference type="InterPro" id="IPR000182">
    <property type="entry name" value="GNAT_dom"/>
</dbReference>
<comment type="caution">
    <text evidence="2">The sequence shown here is derived from an EMBL/GenBank/DDBJ whole genome shotgun (WGS) entry which is preliminary data.</text>
</comment>
<gene>
    <name evidence="2" type="ORF">ACFFVF_03945</name>
</gene>
<dbReference type="PROSITE" id="PS51186">
    <property type="entry name" value="GNAT"/>
    <property type="match status" value="1"/>
</dbReference>
<evidence type="ECO:0000259" key="1">
    <source>
        <dbReference type="PROSITE" id="PS51186"/>
    </source>
</evidence>
<organism evidence="2 3">
    <name type="scientific">Flavobacterium jumunjinense</name>
    <dbReference type="NCBI Taxonomy" id="998845"/>
    <lineage>
        <taxon>Bacteria</taxon>
        <taxon>Pseudomonadati</taxon>
        <taxon>Bacteroidota</taxon>
        <taxon>Flavobacteriia</taxon>
        <taxon>Flavobacteriales</taxon>
        <taxon>Flavobacteriaceae</taxon>
        <taxon>Flavobacterium</taxon>
    </lineage>
</organism>
<dbReference type="Proteomes" id="UP001589607">
    <property type="component" value="Unassembled WGS sequence"/>
</dbReference>
<evidence type="ECO:0000313" key="3">
    <source>
        <dbReference type="Proteomes" id="UP001589607"/>
    </source>
</evidence>
<dbReference type="InterPro" id="IPR050276">
    <property type="entry name" value="MshD_Acetyltransferase"/>
</dbReference>
<dbReference type="PANTHER" id="PTHR43617">
    <property type="entry name" value="L-AMINO ACID N-ACETYLTRANSFERASE"/>
    <property type="match status" value="1"/>
</dbReference>
<dbReference type="RefSeq" id="WP_236455103.1">
    <property type="nucleotide sequence ID" value="NZ_CBCSGE010000004.1"/>
</dbReference>
<keyword evidence="2" id="KW-0808">Transferase</keyword>
<protein>
    <submittedName>
        <fullName evidence="2">GNAT family N-acetyltransferase</fullName>
        <ecNumber evidence="2">2.3.-.-</ecNumber>
    </submittedName>
</protein>
<dbReference type="SUPFAM" id="SSF55729">
    <property type="entry name" value="Acyl-CoA N-acyltransferases (Nat)"/>
    <property type="match status" value="1"/>
</dbReference>
<proteinExistence type="predicted"/>
<dbReference type="Gene3D" id="3.40.630.30">
    <property type="match status" value="1"/>
</dbReference>
<keyword evidence="3" id="KW-1185">Reference proteome</keyword>
<reference evidence="2 3" key="1">
    <citation type="submission" date="2024-09" db="EMBL/GenBank/DDBJ databases">
        <authorList>
            <person name="Sun Q."/>
            <person name="Mori K."/>
        </authorList>
    </citation>
    <scope>NUCLEOTIDE SEQUENCE [LARGE SCALE GENOMIC DNA]</scope>
    <source>
        <strain evidence="2 3">CECT 7955</strain>
    </source>
</reference>
<dbReference type="EC" id="2.3.-.-" evidence="2"/>
<dbReference type="EMBL" id="JBHMEY010000009">
    <property type="protein sequence ID" value="MFB9095653.1"/>
    <property type="molecule type" value="Genomic_DNA"/>
</dbReference>
<keyword evidence="2" id="KW-0012">Acyltransferase</keyword>
<evidence type="ECO:0000313" key="2">
    <source>
        <dbReference type="EMBL" id="MFB9095653.1"/>
    </source>
</evidence>
<accession>A0ABV5GJV8</accession>
<name>A0ABV5GJV8_9FLAO</name>
<sequence length="144" mass="16180">MEFKIINPETGENTTYTHQIIAQFLYTHLEQYGDKIEDILKCIDYAMNPAKGGNIIVGLDNEKIVGVVILNNTGMKDFIPENILVYIAVDNSQRGKGFGKKLMQKAIDTAEGNIALHVEPDNPAKGLYEKLGFTNKYLEMRLTK</sequence>
<dbReference type="GO" id="GO:0016746">
    <property type="term" value="F:acyltransferase activity"/>
    <property type="evidence" value="ECO:0007669"/>
    <property type="project" value="UniProtKB-KW"/>
</dbReference>
<feature type="domain" description="N-acetyltransferase" evidence="1">
    <location>
        <begin position="11"/>
        <end position="144"/>
    </location>
</feature>
<dbReference type="Pfam" id="PF00583">
    <property type="entry name" value="Acetyltransf_1"/>
    <property type="match status" value="1"/>
</dbReference>